<dbReference type="InterPro" id="IPR043502">
    <property type="entry name" value="DNA/RNA_pol_sf"/>
</dbReference>
<feature type="domain" description="Reverse transcriptase Ty1/copia-type" evidence="2">
    <location>
        <begin position="228"/>
        <end position="275"/>
    </location>
</feature>
<keyword evidence="4" id="KW-1185">Reference proteome</keyword>
<feature type="region of interest" description="Disordered" evidence="1">
    <location>
        <begin position="82"/>
        <end position="121"/>
    </location>
</feature>
<dbReference type="AlphaFoldDB" id="A0ABD1R7P3"/>
<dbReference type="InterPro" id="IPR013103">
    <property type="entry name" value="RVT_2"/>
</dbReference>
<evidence type="ECO:0000313" key="3">
    <source>
        <dbReference type="EMBL" id="KAL2484457.1"/>
    </source>
</evidence>
<accession>A0ABD1R7P3</accession>
<name>A0ABD1R7P3_9LAMI</name>
<dbReference type="Proteomes" id="UP001604336">
    <property type="component" value="Unassembled WGS sequence"/>
</dbReference>
<comment type="caution">
    <text evidence="3">The sequence shown here is derived from an EMBL/GenBank/DDBJ whole genome shotgun (WGS) entry which is preliminary data.</text>
</comment>
<sequence>MTGHIVDIYYFIHGFPPRHKFHGKDVKPQNKRFTNTATASTLDPGEGKTLTAKKYEQIMTLLNNKTNNDKSYVNTSVDRYPSSVSTKISTGRPIDRPILLSHPPDDQPKQTQIPNDQIRRSTRSIRTPIHLQDYHVNHTLPTQAGSLLVKSSTRHPISMYVSYINLSFIHRAFTYNISHIVESATYEAACQDPKWVAAMNDEIRALEENNTWSLVQLPPGYHHISFTKLTTVCCLLAITSIRNWTLVQIDVQNVFLHGDLAEEVYMTLPPGFRRQRKTLLFGFKQSHADYSLFAKVNGDSFTTILLYVDDMIVTGNDREAIFTTKTFLASQFKLKDLGTLKYFLGVEIALSRSGISINQMKYILQEARLLGAKPAAFSME</sequence>
<reference evidence="4" key="1">
    <citation type="submission" date="2024-07" db="EMBL/GenBank/DDBJ databases">
        <title>Two chromosome-level genome assemblies of Korean endemic species Abeliophyllum distichum and Forsythia ovata (Oleaceae).</title>
        <authorList>
            <person name="Jang H."/>
        </authorList>
    </citation>
    <scope>NUCLEOTIDE SEQUENCE [LARGE SCALE GENOMIC DNA]</scope>
</reference>
<evidence type="ECO:0000259" key="2">
    <source>
        <dbReference type="Pfam" id="PF07727"/>
    </source>
</evidence>
<evidence type="ECO:0000313" key="4">
    <source>
        <dbReference type="Proteomes" id="UP001604336"/>
    </source>
</evidence>
<proteinExistence type="predicted"/>
<dbReference type="EMBL" id="JBFOLK010000009">
    <property type="protein sequence ID" value="KAL2484457.1"/>
    <property type="molecule type" value="Genomic_DNA"/>
</dbReference>
<gene>
    <name evidence="3" type="ORF">Adt_29213</name>
</gene>
<dbReference type="Pfam" id="PF07727">
    <property type="entry name" value="RVT_2"/>
    <property type="match status" value="2"/>
</dbReference>
<feature type="domain" description="Reverse transcriptase Ty1/copia-type" evidence="2">
    <location>
        <begin position="281"/>
        <end position="374"/>
    </location>
</feature>
<protein>
    <submittedName>
        <fullName evidence="3">Cysteine-rich RLK (RECEPTOR-like protein kinase) 8</fullName>
    </submittedName>
</protein>
<dbReference type="SUPFAM" id="SSF56672">
    <property type="entry name" value="DNA/RNA polymerases"/>
    <property type="match status" value="1"/>
</dbReference>
<organism evidence="3 4">
    <name type="scientific">Abeliophyllum distichum</name>
    <dbReference type="NCBI Taxonomy" id="126358"/>
    <lineage>
        <taxon>Eukaryota</taxon>
        <taxon>Viridiplantae</taxon>
        <taxon>Streptophyta</taxon>
        <taxon>Embryophyta</taxon>
        <taxon>Tracheophyta</taxon>
        <taxon>Spermatophyta</taxon>
        <taxon>Magnoliopsida</taxon>
        <taxon>eudicotyledons</taxon>
        <taxon>Gunneridae</taxon>
        <taxon>Pentapetalae</taxon>
        <taxon>asterids</taxon>
        <taxon>lamiids</taxon>
        <taxon>Lamiales</taxon>
        <taxon>Oleaceae</taxon>
        <taxon>Forsythieae</taxon>
        <taxon>Abeliophyllum</taxon>
    </lineage>
</organism>
<evidence type="ECO:0000256" key="1">
    <source>
        <dbReference type="SAM" id="MobiDB-lite"/>
    </source>
</evidence>